<reference evidence="1 2" key="1">
    <citation type="journal article" date="2023" name="bioRxiv">
        <title>Conserved and derived expression patterns and positive selection on dental genes reveal complex evolutionary context of ever-growing rodent molars.</title>
        <authorList>
            <person name="Calamari Z.T."/>
            <person name="Song A."/>
            <person name="Cohen E."/>
            <person name="Akter M."/>
            <person name="Roy R.D."/>
            <person name="Hallikas O."/>
            <person name="Christensen M.M."/>
            <person name="Li P."/>
            <person name="Marangoni P."/>
            <person name="Jernvall J."/>
            <person name="Klein O.D."/>
        </authorList>
    </citation>
    <scope>NUCLEOTIDE SEQUENCE [LARGE SCALE GENOMIC DNA]</scope>
    <source>
        <strain evidence="1">V071</strain>
    </source>
</reference>
<evidence type="ECO:0000313" key="2">
    <source>
        <dbReference type="Proteomes" id="UP001488838"/>
    </source>
</evidence>
<accession>A0AAW0HMP0</accession>
<dbReference type="AlphaFoldDB" id="A0AAW0HMP0"/>
<proteinExistence type="predicted"/>
<sequence>MRLRIIGHPSLRRLRCGSSRPGRLAADSRHCQPRTVATLRVCHPDAVRSLWDGCKHEEAPEIEGGGAELEKGFELAETAWRFPAEAAAKLPSISSGLVSGHGAR</sequence>
<dbReference type="EMBL" id="JBBHLL010000442">
    <property type="protein sequence ID" value="KAK7802898.1"/>
    <property type="molecule type" value="Genomic_DNA"/>
</dbReference>
<keyword evidence="2" id="KW-1185">Reference proteome</keyword>
<protein>
    <submittedName>
        <fullName evidence="1">Uncharacterized protein</fullName>
    </submittedName>
</protein>
<organism evidence="1 2">
    <name type="scientific">Myodes glareolus</name>
    <name type="common">Bank vole</name>
    <name type="synonym">Clethrionomys glareolus</name>
    <dbReference type="NCBI Taxonomy" id="447135"/>
    <lineage>
        <taxon>Eukaryota</taxon>
        <taxon>Metazoa</taxon>
        <taxon>Chordata</taxon>
        <taxon>Craniata</taxon>
        <taxon>Vertebrata</taxon>
        <taxon>Euteleostomi</taxon>
        <taxon>Mammalia</taxon>
        <taxon>Eutheria</taxon>
        <taxon>Euarchontoglires</taxon>
        <taxon>Glires</taxon>
        <taxon>Rodentia</taxon>
        <taxon>Myomorpha</taxon>
        <taxon>Muroidea</taxon>
        <taxon>Cricetidae</taxon>
        <taxon>Arvicolinae</taxon>
        <taxon>Myodes</taxon>
    </lineage>
</organism>
<comment type="caution">
    <text evidence="1">The sequence shown here is derived from an EMBL/GenBank/DDBJ whole genome shotgun (WGS) entry which is preliminary data.</text>
</comment>
<name>A0AAW0HMP0_MYOGA</name>
<evidence type="ECO:0000313" key="1">
    <source>
        <dbReference type="EMBL" id="KAK7802898.1"/>
    </source>
</evidence>
<gene>
    <name evidence="1" type="ORF">U0070_011072</name>
</gene>
<dbReference type="Proteomes" id="UP001488838">
    <property type="component" value="Unassembled WGS sequence"/>
</dbReference>